<dbReference type="InterPro" id="IPR017970">
    <property type="entry name" value="Homeobox_CS"/>
</dbReference>
<evidence type="ECO:0000259" key="8">
    <source>
        <dbReference type="PROSITE" id="PS50071"/>
    </source>
</evidence>
<keyword evidence="4 5" id="KW-0539">Nucleus</keyword>
<feature type="compositionally biased region" description="Basic and acidic residues" evidence="7">
    <location>
        <begin position="387"/>
        <end position="398"/>
    </location>
</feature>
<proteinExistence type="predicted"/>
<evidence type="ECO:0000256" key="5">
    <source>
        <dbReference type="PROSITE-ProRule" id="PRU00108"/>
    </source>
</evidence>
<accession>A0A7R8UQE3</accession>
<feature type="compositionally biased region" description="Basic and acidic residues" evidence="7">
    <location>
        <begin position="349"/>
        <end position="360"/>
    </location>
</feature>
<feature type="compositionally biased region" description="Low complexity" evidence="7">
    <location>
        <begin position="17"/>
        <end position="31"/>
    </location>
</feature>
<dbReference type="GO" id="GO:0000978">
    <property type="term" value="F:RNA polymerase II cis-regulatory region sequence-specific DNA binding"/>
    <property type="evidence" value="ECO:0007669"/>
    <property type="project" value="TreeGrafter"/>
</dbReference>
<evidence type="ECO:0000256" key="3">
    <source>
        <dbReference type="ARBA" id="ARBA00023155"/>
    </source>
</evidence>
<dbReference type="InterPro" id="IPR020479">
    <property type="entry name" value="HD_metazoa"/>
</dbReference>
<dbReference type="OrthoDB" id="6159439at2759"/>
<feature type="DNA-binding region" description="Homeobox" evidence="5">
    <location>
        <begin position="420"/>
        <end position="479"/>
    </location>
</feature>
<keyword evidence="10" id="KW-1185">Reference proteome</keyword>
<sequence>MVMMQSSSADTSRAQLSPNSSPTSPRSNTSPANDSNPKFRLERPNFTKFDTILMSRFQESNEDIVDSNKPLLFSSKDNHDLDSVNGKFTIERLKQLTDHSISRLSPAEENRPTSPFHIESKFTNNNTNSNNNNNLLSPQHRKVNDEEIVSRNLTIHHPFPIKQHIHQQLHQHHHQQHHQQTLVGLSDNESHLQQPNQQRLSPPSTMQHSPGGPNTNDLDIERIKLATAAAAAARTMANGRPELSDYGFRIQLGGLPATNYARSDTSEELIVDGNDDEEDSNSQEAPSVCPVDLTRSVSATTNTSTEQETSNKKLAFSVENILDPTKFTGKKESHQYTSPRQWSCSSGSFDRDDTRERLEDEQSESTSAQDVGEMDQDECDETVGSDIDDHASETDSKKGGSRNSRGSSSESKSQGNSSKPRRARTAFTYEQLVSLENKFKTTRYLSVCERLNLALSLSLTETQVKIWFQNRRTKWKKQNPGMDVNSPTVPPPSAGGTFGPGAYASSLLYPHAVPYPPYGPYFHPLGTHHLSHSHS</sequence>
<dbReference type="PANTHER" id="PTHR24340:SF37">
    <property type="entry name" value="HOMEOBOX PROTEIN SLOU"/>
    <property type="match status" value="1"/>
</dbReference>
<keyword evidence="3 5" id="KW-0371">Homeobox</keyword>
<dbReference type="SUPFAM" id="SSF46689">
    <property type="entry name" value="Homeodomain-like"/>
    <property type="match status" value="1"/>
</dbReference>
<protein>
    <recommendedName>
        <fullName evidence="8">Homeobox domain-containing protein</fullName>
    </recommendedName>
</protein>
<organism evidence="9 10">
    <name type="scientific">Hermetia illucens</name>
    <name type="common">Black soldier fly</name>
    <dbReference type="NCBI Taxonomy" id="343691"/>
    <lineage>
        <taxon>Eukaryota</taxon>
        <taxon>Metazoa</taxon>
        <taxon>Ecdysozoa</taxon>
        <taxon>Arthropoda</taxon>
        <taxon>Hexapoda</taxon>
        <taxon>Insecta</taxon>
        <taxon>Pterygota</taxon>
        <taxon>Neoptera</taxon>
        <taxon>Endopterygota</taxon>
        <taxon>Diptera</taxon>
        <taxon>Brachycera</taxon>
        <taxon>Stratiomyomorpha</taxon>
        <taxon>Stratiomyidae</taxon>
        <taxon>Hermetiinae</taxon>
        <taxon>Hermetia</taxon>
    </lineage>
</organism>
<dbReference type="CDD" id="cd00086">
    <property type="entry name" value="homeodomain"/>
    <property type="match status" value="1"/>
</dbReference>
<dbReference type="InParanoid" id="A0A7R8UQE3"/>
<feature type="compositionally biased region" description="Acidic residues" evidence="7">
    <location>
        <begin position="372"/>
        <end position="383"/>
    </location>
</feature>
<dbReference type="Gene3D" id="1.10.10.60">
    <property type="entry name" value="Homeodomain-like"/>
    <property type="match status" value="1"/>
</dbReference>
<dbReference type="PROSITE" id="PS50071">
    <property type="entry name" value="HOMEOBOX_2"/>
    <property type="match status" value="1"/>
</dbReference>
<dbReference type="EMBL" id="LR899011">
    <property type="protein sequence ID" value="CAD7085016.1"/>
    <property type="molecule type" value="Genomic_DNA"/>
</dbReference>
<evidence type="ECO:0000256" key="2">
    <source>
        <dbReference type="ARBA" id="ARBA00023125"/>
    </source>
</evidence>
<dbReference type="PANTHER" id="PTHR24340">
    <property type="entry name" value="HOMEOBOX PROTEIN NKX"/>
    <property type="match status" value="1"/>
</dbReference>
<dbReference type="GO" id="GO:0005634">
    <property type="term" value="C:nucleus"/>
    <property type="evidence" value="ECO:0007669"/>
    <property type="project" value="UniProtKB-SubCell"/>
</dbReference>
<feature type="compositionally biased region" description="Basic and acidic residues" evidence="7">
    <location>
        <begin position="101"/>
        <end position="111"/>
    </location>
</feature>
<dbReference type="Proteomes" id="UP000594454">
    <property type="component" value="Chromosome 3"/>
</dbReference>
<feature type="region of interest" description="Disordered" evidence="7">
    <location>
        <begin position="1"/>
        <end position="43"/>
    </location>
</feature>
<dbReference type="GO" id="GO:0000981">
    <property type="term" value="F:DNA-binding transcription factor activity, RNA polymerase II-specific"/>
    <property type="evidence" value="ECO:0007669"/>
    <property type="project" value="InterPro"/>
</dbReference>
<evidence type="ECO:0000256" key="4">
    <source>
        <dbReference type="ARBA" id="ARBA00023242"/>
    </source>
</evidence>
<dbReference type="InterPro" id="IPR009057">
    <property type="entry name" value="Homeodomain-like_sf"/>
</dbReference>
<feature type="compositionally biased region" description="Low complexity" evidence="7">
    <location>
        <begin position="401"/>
        <end position="418"/>
    </location>
</feature>
<reference evidence="9 10" key="1">
    <citation type="submission" date="2020-11" db="EMBL/GenBank/DDBJ databases">
        <authorList>
            <person name="Wallbank WR R."/>
            <person name="Pardo Diaz C."/>
            <person name="Kozak K."/>
            <person name="Martin S."/>
            <person name="Jiggins C."/>
            <person name="Moest M."/>
            <person name="Warren A I."/>
            <person name="Generalovic N T."/>
            <person name="Byers J.R.P. K."/>
            <person name="Montejo-Kovacevich G."/>
            <person name="Yen C E."/>
        </authorList>
    </citation>
    <scope>NUCLEOTIDE SEQUENCE [LARGE SCALE GENOMIC DNA]</scope>
</reference>
<dbReference type="Pfam" id="PF00046">
    <property type="entry name" value="Homeodomain"/>
    <property type="match status" value="1"/>
</dbReference>
<dbReference type="PRINTS" id="PR00024">
    <property type="entry name" value="HOMEOBOX"/>
</dbReference>
<feature type="compositionally biased region" description="Low complexity" evidence="7">
    <location>
        <begin position="123"/>
        <end position="137"/>
    </location>
</feature>
<feature type="region of interest" description="Disordered" evidence="7">
    <location>
        <begin position="329"/>
        <end position="424"/>
    </location>
</feature>
<feature type="domain" description="Homeobox" evidence="8">
    <location>
        <begin position="418"/>
        <end position="478"/>
    </location>
</feature>
<feature type="region of interest" description="Disordered" evidence="7">
    <location>
        <begin position="190"/>
        <end position="218"/>
    </location>
</feature>
<dbReference type="FunCoup" id="A0A7R8UQE3">
    <property type="interactions" value="27"/>
</dbReference>
<evidence type="ECO:0000256" key="6">
    <source>
        <dbReference type="RuleBase" id="RU000682"/>
    </source>
</evidence>
<dbReference type="InterPro" id="IPR050394">
    <property type="entry name" value="Homeobox_NK-like"/>
</dbReference>
<evidence type="ECO:0000256" key="7">
    <source>
        <dbReference type="SAM" id="MobiDB-lite"/>
    </source>
</evidence>
<evidence type="ECO:0000313" key="9">
    <source>
        <dbReference type="EMBL" id="CAD7085016.1"/>
    </source>
</evidence>
<dbReference type="AlphaFoldDB" id="A0A7R8UQE3"/>
<keyword evidence="2 5" id="KW-0238">DNA-binding</keyword>
<dbReference type="GO" id="GO:0030154">
    <property type="term" value="P:cell differentiation"/>
    <property type="evidence" value="ECO:0007669"/>
    <property type="project" value="TreeGrafter"/>
</dbReference>
<name>A0A7R8UQE3_HERIL</name>
<feature type="compositionally biased region" description="Polar residues" evidence="7">
    <location>
        <begin position="191"/>
        <end position="217"/>
    </location>
</feature>
<dbReference type="PROSITE" id="PS00027">
    <property type="entry name" value="HOMEOBOX_1"/>
    <property type="match status" value="1"/>
</dbReference>
<feature type="compositionally biased region" description="Acidic residues" evidence="7">
    <location>
        <begin position="272"/>
        <end position="281"/>
    </location>
</feature>
<evidence type="ECO:0000313" key="10">
    <source>
        <dbReference type="Proteomes" id="UP000594454"/>
    </source>
</evidence>
<feature type="region of interest" description="Disordered" evidence="7">
    <location>
        <begin position="101"/>
        <end position="139"/>
    </location>
</feature>
<dbReference type="SMART" id="SM00389">
    <property type="entry name" value="HOX"/>
    <property type="match status" value="1"/>
</dbReference>
<dbReference type="FunFam" id="1.10.10.60:FF:000836">
    <property type="match status" value="1"/>
</dbReference>
<dbReference type="InterPro" id="IPR001356">
    <property type="entry name" value="HD"/>
</dbReference>
<evidence type="ECO:0000256" key="1">
    <source>
        <dbReference type="ARBA" id="ARBA00004123"/>
    </source>
</evidence>
<feature type="compositionally biased region" description="Polar residues" evidence="7">
    <location>
        <begin position="335"/>
        <end position="348"/>
    </location>
</feature>
<feature type="compositionally biased region" description="Polar residues" evidence="7">
    <location>
        <begin position="1"/>
        <end position="16"/>
    </location>
</feature>
<feature type="region of interest" description="Disordered" evidence="7">
    <location>
        <begin position="272"/>
        <end position="311"/>
    </location>
</feature>
<comment type="subcellular location">
    <subcellularLocation>
        <location evidence="1 5 6">Nucleus</location>
    </subcellularLocation>
</comment>
<gene>
    <name evidence="9" type="ORF">HERILL_LOCUS7883</name>
</gene>